<organism evidence="2 3">
    <name type="scientific">Sphingorhabdus lacus</name>
    <dbReference type="NCBI Taxonomy" id="392610"/>
    <lineage>
        <taxon>Bacteria</taxon>
        <taxon>Pseudomonadati</taxon>
        <taxon>Pseudomonadota</taxon>
        <taxon>Alphaproteobacteria</taxon>
        <taxon>Sphingomonadales</taxon>
        <taxon>Sphingomonadaceae</taxon>
        <taxon>Sphingorhabdus</taxon>
    </lineage>
</organism>
<name>A0A6I6LGD7_9SPHN</name>
<dbReference type="AlphaFoldDB" id="A0A6I6LGD7"/>
<gene>
    <name evidence="2" type="ORF">EUU25_12615</name>
</gene>
<sequence>MSQKDQYMLNKSKIALAGAIAAAALVSTGANAATQTATAEVDILAAVQLAQNDGLDLGVVASSAAAGTVTLPTTSNTRTCSAGVTCVGTALRGRFTVSGATSGYVVGVTVPASTTLSSGANSMTLTLNPSITSFTSTGAAEVFYVGGTLAVGANQAAGTYTGTYNVSADYQ</sequence>
<dbReference type="Proteomes" id="UP000428803">
    <property type="component" value="Chromosome"/>
</dbReference>
<reference evidence="3" key="1">
    <citation type="submission" date="2019-01" db="EMBL/GenBank/DDBJ databases">
        <title>Sphingorhabdus lacus sp.nov., isolated from an oligotrophic freshwater lake.</title>
        <authorList>
            <person name="Park M."/>
        </authorList>
    </citation>
    <scope>NUCLEOTIDE SEQUENCE [LARGE SCALE GENOMIC DNA]</scope>
    <source>
        <strain evidence="3">IMCC1753</strain>
    </source>
</reference>
<accession>A0A6I6LGD7</accession>
<dbReference type="EMBL" id="CP035733">
    <property type="protein sequence ID" value="QGY81383.1"/>
    <property type="molecule type" value="Genomic_DNA"/>
</dbReference>
<feature type="chain" id="PRO_5026168635" evidence="1">
    <location>
        <begin position="33"/>
        <end position="171"/>
    </location>
</feature>
<evidence type="ECO:0000313" key="3">
    <source>
        <dbReference type="Proteomes" id="UP000428803"/>
    </source>
</evidence>
<keyword evidence="3" id="KW-1185">Reference proteome</keyword>
<dbReference type="KEGG" id="slaa:EUU25_12615"/>
<evidence type="ECO:0000313" key="2">
    <source>
        <dbReference type="EMBL" id="QGY81383.1"/>
    </source>
</evidence>
<proteinExistence type="predicted"/>
<protein>
    <submittedName>
        <fullName evidence="2">DUF4402 domain-containing protein</fullName>
    </submittedName>
</protein>
<evidence type="ECO:0000256" key="1">
    <source>
        <dbReference type="SAM" id="SignalP"/>
    </source>
</evidence>
<feature type="signal peptide" evidence="1">
    <location>
        <begin position="1"/>
        <end position="32"/>
    </location>
</feature>
<dbReference type="InterPro" id="IPR025514">
    <property type="entry name" value="DUF4402"/>
</dbReference>
<keyword evidence="1" id="KW-0732">Signal</keyword>
<dbReference type="Pfam" id="PF14352">
    <property type="entry name" value="DUF4402"/>
    <property type="match status" value="1"/>
</dbReference>